<dbReference type="EMBL" id="DS231619">
    <property type="protein sequence ID" value="EDU49036.1"/>
    <property type="molecule type" value="Genomic_DNA"/>
</dbReference>
<evidence type="ECO:0000313" key="2">
    <source>
        <dbReference type="EMBL" id="EDU49036.1"/>
    </source>
</evidence>
<feature type="region of interest" description="Disordered" evidence="1">
    <location>
        <begin position="178"/>
        <end position="204"/>
    </location>
</feature>
<dbReference type="AlphaFoldDB" id="B2W5V8"/>
<organism evidence="2 3">
    <name type="scientific">Pyrenophora tritici-repentis (strain Pt-1C-BFP)</name>
    <name type="common">Wheat tan spot fungus</name>
    <name type="synonym">Drechslera tritici-repentis</name>
    <dbReference type="NCBI Taxonomy" id="426418"/>
    <lineage>
        <taxon>Eukaryota</taxon>
        <taxon>Fungi</taxon>
        <taxon>Dikarya</taxon>
        <taxon>Ascomycota</taxon>
        <taxon>Pezizomycotina</taxon>
        <taxon>Dothideomycetes</taxon>
        <taxon>Pleosporomycetidae</taxon>
        <taxon>Pleosporales</taxon>
        <taxon>Pleosporineae</taxon>
        <taxon>Pleosporaceae</taxon>
        <taxon>Pyrenophora</taxon>
    </lineage>
</organism>
<evidence type="ECO:0000313" key="3">
    <source>
        <dbReference type="Proteomes" id="UP000001471"/>
    </source>
</evidence>
<protein>
    <submittedName>
        <fullName evidence="2">Uncharacterized protein</fullName>
    </submittedName>
</protein>
<dbReference type="HOGENOM" id="CLU_1343872_0_0_1"/>
<dbReference type="InParanoid" id="B2W5V8"/>
<dbReference type="OrthoDB" id="3693867at2759"/>
<feature type="compositionally biased region" description="Basic and acidic residues" evidence="1">
    <location>
        <begin position="21"/>
        <end position="76"/>
    </location>
</feature>
<dbReference type="Proteomes" id="UP000001471">
    <property type="component" value="Unassembled WGS sequence"/>
</dbReference>
<gene>
    <name evidence="2" type="ORF">PTRG_06116</name>
</gene>
<proteinExistence type="predicted"/>
<name>B2W5V8_PYRTR</name>
<feature type="region of interest" description="Disordered" evidence="1">
    <location>
        <begin position="21"/>
        <end position="166"/>
    </location>
</feature>
<feature type="compositionally biased region" description="Basic and acidic residues" evidence="1">
    <location>
        <begin position="127"/>
        <end position="145"/>
    </location>
</feature>
<accession>B2W5V8</accession>
<evidence type="ECO:0000256" key="1">
    <source>
        <dbReference type="SAM" id="MobiDB-lite"/>
    </source>
</evidence>
<feature type="compositionally biased region" description="Basic residues" evidence="1">
    <location>
        <begin position="179"/>
        <end position="191"/>
    </location>
</feature>
<sequence>MCLDDATVHLRIRTAILAIIDDVKREDGRSDDRNNDRSGSDKREANDERRARSRERQDGYSRDGRSGGSHNEKEEGQDSAAARKKAEDPYWYPGKGKFSHPTKMPSQNPFDPKPRNPKRTQSCRTESPGHRHECIERKHDRREQELEALANGTLRPPPGAGPNWANNREATLAKYAKATNRRHKKHEKNMRKLAEQAAGQAAEP</sequence>
<reference evidence="3" key="1">
    <citation type="journal article" date="2013" name="G3 (Bethesda)">
        <title>Comparative genomics of a plant-pathogenic fungus, Pyrenophora tritici-repentis, reveals transduplication and the impact of repeat elements on pathogenicity and population divergence.</title>
        <authorList>
            <person name="Manning V.A."/>
            <person name="Pandelova I."/>
            <person name="Dhillon B."/>
            <person name="Wilhelm L.J."/>
            <person name="Goodwin S.B."/>
            <person name="Berlin A.M."/>
            <person name="Figueroa M."/>
            <person name="Freitag M."/>
            <person name="Hane J.K."/>
            <person name="Henrissat B."/>
            <person name="Holman W.H."/>
            <person name="Kodira C.D."/>
            <person name="Martin J."/>
            <person name="Oliver R.P."/>
            <person name="Robbertse B."/>
            <person name="Schackwitz W."/>
            <person name="Schwartz D.C."/>
            <person name="Spatafora J.W."/>
            <person name="Turgeon B.G."/>
            <person name="Yandava C."/>
            <person name="Young S."/>
            <person name="Zhou S."/>
            <person name="Zeng Q."/>
            <person name="Grigoriev I.V."/>
            <person name="Ma L.-J."/>
            <person name="Ciuffetti L.M."/>
        </authorList>
    </citation>
    <scope>NUCLEOTIDE SEQUENCE [LARGE SCALE GENOMIC DNA]</scope>
    <source>
        <strain evidence="3">Pt-1C-BFP</strain>
    </source>
</reference>